<dbReference type="InterPro" id="IPR051010">
    <property type="entry name" value="BCAA_transport"/>
</dbReference>
<dbReference type="EMBL" id="VBAN01000282">
    <property type="protein sequence ID" value="TMI80090.1"/>
    <property type="molecule type" value="Genomic_DNA"/>
</dbReference>
<gene>
    <name evidence="4" type="ORF">E6H03_09060</name>
</gene>
<comment type="caution">
    <text evidence="4">The sequence shown here is derived from an EMBL/GenBank/DDBJ whole genome shotgun (WGS) entry which is preliminary data.</text>
</comment>
<dbReference type="Proteomes" id="UP000318093">
    <property type="component" value="Unassembled WGS sequence"/>
</dbReference>
<name>A0A537J9B7_9BACT</name>
<evidence type="ECO:0000259" key="3">
    <source>
        <dbReference type="Pfam" id="PF13458"/>
    </source>
</evidence>
<sequence>MVMPRSSPRQAGPVSISTWAGVRHLRNPVLPCPLRKEVIYRCRNIRGSLSRRSPRGEWSALCRLSRANVHVNKGGMDVQRFVRAVSAVLLAPALLLGVAAIGRPPGAQGAYASASEIKIGAVLPLTGPFVASGTYFKQGYTMAIDEVNKAGGLDVAGQKYTISLTILDDGSDATRSRSLVEKLVTDQHVNFLLGGYDTSLIEAQEVVPDQYKIPYVEGGGAASEIFKRGYKYVFGTLASIYNMGRFTMGFIAAQQAAGKLPKPLTIALVWENTDHGKDYETAVLEEAQADPGSFKVVLNQAFQLNGSDFSPLLQQVKAANAQAFLSDAHLPDFITMHRQYLQAGLYHQFISYGGRGPDQKGRQALGPGADYLVAAVWWTPALKDPASQLFAQKYTQQYHQVPDWFQALSYDTARVLLLAIREAQSLKGPVVRDQLSKLIMRNSLLPGGVIRFAPDGQIVAPYVMVQNTPGNTVRIIWPQKLPESRDPILPLPHAQ</sequence>
<protein>
    <recommendedName>
        <fullName evidence="3">Leucine-binding protein domain-containing protein</fullName>
    </recommendedName>
</protein>
<comment type="similarity">
    <text evidence="1">Belongs to the leucine-binding protein family.</text>
</comment>
<dbReference type="AlphaFoldDB" id="A0A537J9B7"/>
<evidence type="ECO:0000313" key="5">
    <source>
        <dbReference type="Proteomes" id="UP000318093"/>
    </source>
</evidence>
<dbReference type="Pfam" id="PF13458">
    <property type="entry name" value="Peripla_BP_6"/>
    <property type="match status" value="1"/>
</dbReference>
<evidence type="ECO:0000256" key="1">
    <source>
        <dbReference type="ARBA" id="ARBA00010062"/>
    </source>
</evidence>
<accession>A0A537J9B7</accession>
<feature type="domain" description="Leucine-binding protein" evidence="3">
    <location>
        <begin position="116"/>
        <end position="466"/>
    </location>
</feature>
<evidence type="ECO:0000256" key="2">
    <source>
        <dbReference type="ARBA" id="ARBA00022729"/>
    </source>
</evidence>
<dbReference type="InterPro" id="IPR028082">
    <property type="entry name" value="Peripla_BP_I"/>
</dbReference>
<dbReference type="InterPro" id="IPR028081">
    <property type="entry name" value="Leu-bd"/>
</dbReference>
<evidence type="ECO:0000313" key="4">
    <source>
        <dbReference type="EMBL" id="TMI80090.1"/>
    </source>
</evidence>
<dbReference type="PANTHER" id="PTHR30483:SF37">
    <property type="entry name" value="ABC TRANSPORTER SUBSTRATE-BINDING PROTEIN"/>
    <property type="match status" value="1"/>
</dbReference>
<keyword evidence="2" id="KW-0732">Signal</keyword>
<dbReference type="SUPFAM" id="SSF53822">
    <property type="entry name" value="Periplasmic binding protein-like I"/>
    <property type="match status" value="1"/>
</dbReference>
<proteinExistence type="inferred from homology"/>
<dbReference type="Gene3D" id="3.40.50.2300">
    <property type="match status" value="2"/>
</dbReference>
<dbReference type="CDD" id="cd06338">
    <property type="entry name" value="PBP1_ABC_ligand_binding-like"/>
    <property type="match status" value="1"/>
</dbReference>
<dbReference type="PANTHER" id="PTHR30483">
    <property type="entry name" value="LEUCINE-SPECIFIC-BINDING PROTEIN"/>
    <property type="match status" value="1"/>
</dbReference>
<reference evidence="4 5" key="1">
    <citation type="journal article" date="2019" name="Nat. Microbiol.">
        <title>Mediterranean grassland soil C-N compound turnover is dependent on rainfall and depth, and is mediated by genomically divergent microorganisms.</title>
        <authorList>
            <person name="Diamond S."/>
            <person name="Andeer P.F."/>
            <person name="Li Z."/>
            <person name="Crits-Christoph A."/>
            <person name="Burstein D."/>
            <person name="Anantharaman K."/>
            <person name="Lane K.R."/>
            <person name="Thomas B.C."/>
            <person name="Pan C."/>
            <person name="Northen T.R."/>
            <person name="Banfield J.F."/>
        </authorList>
    </citation>
    <scope>NUCLEOTIDE SEQUENCE [LARGE SCALE GENOMIC DNA]</scope>
    <source>
        <strain evidence="4">NP_6</strain>
    </source>
</reference>
<organism evidence="4 5">
    <name type="scientific">Candidatus Segetimicrobium genomatis</name>
    <dbReference type="NCBI Taxonomy" id="2569760"/>
    <lineage>
        <taxon>Bacteria</taxon>
        <taxon>Bacillati</taxon>
        <taxon>Candidatus Sysuimicrobiota</taxon>
        <taxon>Candidatus Sysuimicrobiia</taxon>
        <taxon>Candidatus Sysuimicrobiales</taxon>
        <taxon>Candidatus Segetimicrobiaceae</taxon>
        <taxon>Candidatus Segetimicrobium</taxon>
    </lineage>
</organism>